<dbReference type="InterPro" id="IPR025714">
    <property type="entry name" value="Methyltranfer_dom"/>
</dbReference>
<keyword evidence="4" id="KW-1185">Reference proteome</keyword>
<accession>A0AAW9QV00</accession>
<dbReference type="Proteomes" id="UP001328733">
    <property type="component" value="Unassembled WGS sequence"/>
</dbReference>
<evidence type="ECO:0000313" key="3">
    <source>
        <dbReference type="EMBL" id="MEG3437258.1"/>
    </source>
</evidence>
<proteinExistence type="predicted"/>
<dbReference type="EC" id="2.1.1.-" evidence="3"/>
<dbReference type="EMBL" id="JBAFSM010000014">
    <property type="protein sequence ID" value="MEG3437258.1"/>
    <property type="molecule type" value="Genomic_DNA"/>
</dbReference>
<gene>
    <name evidence="3" type="ORF">V0288_09020</name>
</gene>
<keyword evidence="3" id="KW-0489">Methyltransferase</keyword>
<dbReference type="PANTHER" id="PTHR44068">
    <property type="entry name" value="ZGC:194242"/>
    <property type="match status" value="1"/>
</dbReference>
<dbReference type="GO" id="GO:0032259">
    <property type="term" value="P:methylation"/>
    <property type="evidence" value="ECO:0007669"/>
    <property type="project" value="UniProtKB-KW"/>
</dbReference>
<evidence type="ECO:0000313" key="4">
    <source>
        <dbReference type="Proteomes" id="UP001328733"/>
    </source>
</evidence>
<dbReference type="RefSeq" id="WP_332864742.1">
    <property type="nucleotide sequence ID" value="NZ_JBAFSM010000014.1"/>
</dbReference>
<dbReference type="Gene3D" id="3.40.50.150">
    <property type="entry name" value="Vaccinia Virus protein VP39"/>
    <property type="match status" value="1"/>
</dbReference>
<dbReference type="CDD" id="cd02440">
    <property type="entry name" value="AdoMet_MTases"/>
    <property type="match status" value="1"/>
</dbReference>
<dbReference type="InterPro" id="IPR050447">
    <property type="entry name" value="Erg6_SMT_methyltransf"/>
</dbReference>
<evidence type="ECO:0000256" key="1">
    <source>
        <dbReference type="SAM" id="MobiDB-lite"/>
    </source>
</evidence>
<dbReference type="InterPro" id="IPR029063">
    <property type="entry name" value="SAM-dependent_MTases_sf"/>
</dbReference>
<dbReference type="Pfam" id="PF13847">
    <property type="entry name" value="Methyltransf_31"/>
    <property type="match status" value="1"/>
</dbReference>
<name>A0AAW9QV00_9CHRO</name>
<dbReference type="SUPFAM" id="SSF53335">
    <property type="entry name" value="S-adenosyl-L-methionine-dependent methyltransferases"/>
    <property type="match status" value="1"/>
</dbReference>
<comment type="caution">
    <text evidence="3">The sequence shown here is derived from an EMBL/GenBank/DDBJ whole genome shotgun (WGS) entry which is preliminary data.</text>
</comment>
<dbReference type="PANTHER" id="PTHR44068:SF11">
    <property type="entry name" value="GERANYL DIPHOSPHATE 2-C-METHYLTRANSFERASE"/>
    <property type="match status" value="1"/>
</dbReference>
<dbReference type="GO" id="GO:0008168">
    <property type="term" value="F:methyltransferase activity"/>
    <property type="evidence" value="ECO:0007669"/>
    <property type="project" value="UniProtKB-KW"/>
</dbReference>
<evidence type="ECO:0000259" key="2">
    <source>
        <dbReference type="Pfam" id="PF13847"/>
    </source>
</evidence>
<dbReference type="AlphaFoldDB" id="A0AAW9QV00"/>
<feature type="domain" description="Methyltransferase" evidence="2">
    <location>
        <begin position="56"/>
        <end position="163"/>
    </location>
</feature>
<keyword evidence="3" id="KW-0808">Transferase</keyword>
<reference evidence="3 4" key="1">
    <citation type="submission" date="2024-01" db="EMBL/GenBank/DDBJ databases">
        <title>Genomic insights into the taxonomy and metabolism of the cyanobacterium Pannus brasiliensis CCIBt3594.</title>
        <authorList>
            <person name="Machado M."/>
            <person name="Botero N.B."/>
            <person name="Andreote A.P.D."/>
            <person name="Feitosa A.M.T."/>
            <person name="Popin R."/>
            <person name="Sivonen K."/>
            <person name="Fiore M.F."/>
        </authorList>
    </citation>
    <scope>NUCLEOTIDE SEQUENCE [LARGE SCALE GENOMIC DNA]</scope>
    <source>
        <strain evidence="3 4">CCIBt3594</strain>
    </source>
</reference>
<feature type="region of interest" description="Disordered" evidence="1">
    <location>
        <begin position="1"/>
        <end position="24"/>
    </location>
</feature>
<protein>
    <submittedName>
        <fullName evidence="3">Class I SAM-dependent methyltransferase</fullName>
        <ecNumber evidence="3">2.1.1.-</ecNumber>
    </submittedName>
</protein>
<sequence length="275" mass="29986">MSDTVARGTTNSPGTSPLDPRTAPGHQVLAAAGKKFLRPGGRTATRQLFEMANFQPGETVLELASSFGYSSIDLASRYGVNVIGIEKNPESVERARANVASAGLSDRITFIEGDIFRLDEIDRRFDAVVAEAILSMQSAPAKAKILTGVSALLEPGGRFLSHELLIEGNEAEIYPALRGAIRVNTTPLSGEGWRENLANAGLIVTRHQIGAMGLLDPRTVLRDEGILDTLKIAWNLLARPDLRQRVLEMREVFDRYRHELGYILLLARKSAGANR</sequence>
<organism evidence="3 4">
    <name type="scientific">Pannus brasiliensis CCIBt3594</name>
    <dbReference type="NCBI Taxonomy" id="1427578"/>
    <lineage>
        <taxon>Bacteria</taxon>
        <taxon>Bacillati</taxon>
        <taxon>Cyanobacteriota</taxon>
        <taxon>Cyanophyceae</taxon>
        <taxon>Oscillatoriophycideae</taxon>
        <taxon>Chroococcales</taxon>
        <taxon>Microcystaceae</taxon>
        <taxon>Pannus</taxon>
    </lineage>
</organism>
<feature type="compositionally biased region" description="Polar residues" evidence="1">
    <location>
        <begin position="1"/>
        <end position="15"/>
    </location>
</feature>